<keyword evidence="1" id="KW-0812">Transmembrane</keyword>
<reference evidence="2 3" key="1">
    <citation type="submission" date="2019-03" db="EMBL/GenBank/DDBJ databases">
        <title>Genomic Encyclopedia of Type Strains, Phase IV (KMG-IV): sequencing the most valuable type-strain genomes for metagenomic binning, comparative biology and taxonomic classification.</title>
        <authorList>
            <person name="Goeker M."/>
        </authorList>
    </citation>
    <scope>NUCLEOTIDE SEQUENCE [LARGE SCALE GENOMIC DNA]</scope>
    <source>
        <strain evidence="2 3">DSM 28404</strain>
    </source>
</reference>
<gene>
    <name evidence="2" type="ORF">EDC44_1446</name>
</gene>
<evidence type="ECO:0000256" key="1">
    <source>
        <dbReference type="SAM" id="Phobius"/>
    </source>
</evidence>
<evidence type="ECO:0000313" key="2">
    <source>
        <dbReference type="EMBL" id="TCP89765.1"/>
    </source>
</evidence>
<dbReference type="InterPro" id="IPR016419">
    <property type="entry name" value="Prepilin_Pept-dep_B_prd"/>
</dbReference>
<keyword evidence="3" id="KW-1185">Reference proteome</keyword>
<dbReference type="AlphaFoldDB" id="A0A4R2SLI6"/>
<accession>A0A4R2SLI6</accession>
<keyword evidence="1" id="KW-0472">Membrane</keyword>
<dbReference type="OrthoDB" id="5296662at2"/>
<dbReference type="Proteomes" id="UP000295763">
    <property type="component" value="Unassembled WGS sequence"/>
</dbReference>
<name>A0A4R2SLI6_9PAST</name>
<evidence type="ECO:0000313" key="3">
    <source>
        <dbReference type="Proteomes" id="UP000295763"/>
    </source>
</evidence>
<comment type="caution">
    <text evidence="2">The sequence shown here is derived from an EMBL/GenBank/DDBJ whole genome shotgun (WGS) entry which is preliminary data.</text>
</comment>
<protein>
    <submittedName>
        <fullName evidence="2">Prepilin peptidase dependent protein B</fullName>
    </submittedName>
</protein>
<sequence length="231" mass="26440">MIKAKLFRGQSLLELMISLALSVFLLMTILTFYSHTQQQNHRLLDQLQLQSELHKVLQVMAKDIRRTGFRAKHEKVLNNNLSLFELDAPHKSINIPKPDCVLFFYDLNADGCIGVQKSGVCLNGSQNATKTIESELFGYRLNQQMVETRLTYKNAISQRCEQAECRSYLAEQACTNNGGWTDLLDNSEYEITELKFAWLGEKALEVRIKGRLKNQPNLIYEANTVIPLLNE</sequence>
<organism evidence="2 3">
    <name type="scientific">Cricetibacter osteomyelitidis</name>
    <dbReference type="NCBI Taxonomy" id="1521931"/>
    <lineage>
        <taxon>Bacteria</taxon>
        <taxon>Pseudomonadati</taxon>
        <taxon>Pseudomonadota</taxon>
        <taxon>Gammaproteobacteria</taxon>
        <taxon>Pasteurellales</taxon>
        <taxon>Pasteurellaceae</taxon>
        <taxon>Cricetibacter</taxon>
    </lineage>
</organism>
<keyword evidence="1" id="KW-1133">Transmembrane helix</keyword>
<feature type="transmembrane region" description="Helical" evidence="1">
    <location>
        <begin position="12"/>
        <end position="33"/>
    </location>
</feature>
<dbReference type="EMBL" id="SLYB01000044">
    <property type="protein sequence ID" value="TCP89765.1"/>
    <property type="molecule type" value="Genomic_DNA"/>
</dbReference>
<dbReference type="RefSeq" id="WP_131979588.1">
    <property type="nucleotide sequence ID" value="NZ_SLYB01000044.1"/>
</dbReference>
<proteinExistence type="predicted"/>
<dbReference type="PIRSF" id="PIRSF004525">
    <property type="entry name" value="Pilin_peptidase-dep_B_prd"/>
    <property type="match status" value="1"/>
</dbReference>